<feature type="binding site" evidence="6">
    <location>
        <position position="94"/>
    </location>
    <ligand>
        <name>Fe cation</name>
        <dbReference type="ChEBI" id="CHEBI:24875"/>
        <label>1</label>
    </ligand>
</feature>
<feature type="domain" description="Ferritin-like diiron" evidence="8">
    <location>
        <begin position="1"/>
        <end position="145"/>
    </location>
</feature>
<comment type="function">
    <text evidence="7">Iron-storage protein.</text>
</comment>
<dbReference type="PANTHER" id="PTHR11431">
    <property type="entry name" value="FERRITIN"/>
    <property type="match status" value="1"/>
</dbReference>
<dbReference type="KEGG" id="bih:BIP78_1274"/>
<dbReference type="InterPro" id="IPR041719">
    <property type="entry name" value="Ferritin_prok"/>
</dbReference>
<protein>
    <recommendedName>
        <fullName evidence="7">Ferritin</fullName>
        <ecNumber evidence="7">1.16.3.2</ecNumber>
    </recommendedName>
</protein>
<evidence type="ECO:0000256" key="1">
    <source>
        <dbReference type="ARBA" id="ARBA00006950"/>
    </source>
</evidence>
<feature type="binding site" evidence="6">
    <location>
        <position position="53"/>
    </location>
    <ligand>
        <name>Fe cation</name>
        <dbReference type="ChEBI" id="CHEBI:24875"/>
        <label>1</label>
    </ligand>
</feature>
<dbReference type="InterPro" id="IPR008331">
    <property type="entry name" value="Ferritin_DPS_dom"/>
</dbReference>
<accession>A0A410FVU9</accession>
<dbReference type="InterPro" id="IPR001519">
    <property type="entry name" value="Ferritin"/>
</dbReference>
<keyword evidence="3 6" id="KW-0479">Metal-binding</keyword>
<dbReference type="InterPro" id="IPR009078">
    <property type="entry name" value="Ferritin-like_SF"/>
</dbReference>
<name>A0A410FVU9_BIPS1</name>
<dbReference type="InterPro" id="IPR009040">
    <property type="entry name" value="Ferritin-like_diiron"/>
</dbReference>
<dbReference type="Pfam" id="PF00210">
    <property type="entry name" value="Ferritin"/>
    <property type="match status" value="1"/>
</dbReference>
<evidence type="ECO:0000256" key="2">
    <source>
        <dbReference type="ARBA" id="ARBA00022434"/>
    </source>
</evidence>
<evidence type="ECO:0000313" key="9">
    <source>
        <dbReference type="EMBL" id="QAA77040.1"/>
    </source>
</evidence>
<dbReference type="EC" id="1.16.3.2" evidence="7"/>
<sequence length="166" mass="18902">MIAKKMEKALNEQIREELASAYLYLAMAAYFAHDGWDGMAGWMRIQAREEQEHAMRLFDHIVERGGQVKLPALAEPQATWASPLAAFQAAYKHEQHITGCIHGLVELAQEEKDYAAEVMLQWFVAEQVEEEDHTMKAVQLLERMGSEGRGLVMADRELGRRTAEKD</sequence>
<feature type="binding site" evidence="6">
    <location>
        <position position="50"/>
    </location>
    <ligand>
        <name>Fe cation</name>
        <dbReference type="ChEBI" id="CHEBI:24875"/>
        <label>1</label>
    </ligand>
</feature>
<evidence type="ECO:0000256" key="7">
    <source>
        <dbReference type="RuleBase" id="RU361145"/>
    </source>
</evidence>
<comment type="similarity">
    <text evidence="1 7">Belongs to the ferritin family. Prokaryotic subfamily.</text>
</comment>
<evidence type="ECO:0000256" key="4">
    <source>
        <dbReference type="ARBA" id="ARBA00023002"/>
    </source>
</evidence>
<evidence type="ECO:0000313" key="10">
    <source>
        <dbReference type="Proteomes" id="UP000287233"/>
    </source>
</evidence>
<dbReference type="GO" id="GO:0008198">
    <property type="term" value="F:ferrous iron binding"/>
    <property type="evidence" value="ECO:0007669"/>
    <property type="project" value="TreeGrafter"/>
</dbReference>
<dbReference type="CDD" id="cd01055">
    <property type="entry name" value="Nonheme_Ferritin"/>
    <property type="match status" value="1"/>
</dbReference>
<dbReference type="GO" id="GO:0042802">
    <property type="term" value="F:identical protein binding"/>
    <property type="evidence" value="ECO:0007669"/>
    <property type="project" value="UniProtKB-ARBA"/>
</dbReference>
<keyword evidence="7" id="KW-0963">Cytoplasm</keyword>
<dbReference type="GO" id="GO:0005829">
    <property type="term" value="C:cytosol"/>
    <property type="evidence" value="ECO:0007669"/>
    <property type="project" value="TreeGrafter"/>
</dbReference>
<proteinExistence type="inferred from homology"/>
<dbReference type="GO" id="GO:0006826">
    <property type="term" value="P:iron ion transport"/>
    <property type="evidence" value="ECO:0007669"/>
    <property type="project" value="InterPro"/>
</dbReference>
<dbReference type="GO" id="GO:0004322">
    <property type="term" value="F:ferroxidase activity"/>
    <property type="evidence" value="ECO:0007669"/>
    <property type="project" value="TreeGrafter"/>
</dbReference>
<evidence type="ECO:0000259" key="8">
    <source>
        <dbReference type="PROSITE" id="PS50905"/>
    </source>
</evidence>
<dbReference type="PROSITE" id="PS50905">
    <property type="entry name" value="FERRITIN_LIKE"/>
    <property type="match status" value="1"/>
</dbReference>
<comment type="catalytic activity">
    <reaction evidence="7">
        <text>4 Fe(2+) + O2 + 6 H2O = 4 iron(III) oxide-hydroxide + 12 H(+)</text>
        <dbReference type="Rhea" id="RHEA:11972"/>
        <dbReference type="ChEBI" id="CHEBI:15377"/>
        <dbReference type="ChEBI" id="CHEBI:15378"/>
        <dbReference type="ChEBI" id="CHEBI:15379"/>
        <dbReference type="ChEBI" id="CHEBI:29033"/>
        <dbReference type="ChEBI" id="CHEBI:78619"/>
        <dbReference type="EC" id="1.16.3.2"/>
    </reaction>
</comment>
<organism evidence="9 10">
    <name type="scientific">Bipolaricaulis sibiricus</name>
    <dbReference type="NCBI Taxonomy" id="2501609"/>
    <lineage>
        <taxon>Bacteria</taxon>
        <taxon>Candidatus Bipolaricaulota</taxon>
        <taxon>Candidatus Bipolaricaulia</taxon>
        <taxon>Candidatus Bipolaricaulales</taxon>
        <taxon>Candidatus Bipolaricaulaceae</taxon>
        <taxon>Candidatus Bipolaricaulis</taxon>
    </lineage>
</organism>
<feature type="binding site" evidence="6">
    <location>
        <position position="127"/>
    </location>
    <ligand>
        <name>Fe cation</name>
        <dbReference type="ChEBI" id="CHEBI:24875"/>
        <label>1</label>
    </ligand>
</feature>
<evidence type="ECO:0000256" key="6">
    <source>
        <dbReference type="PIRSR" id="PIRSR601519-1"/>
    </source>
</evidence>
<dbReference type="GO" id="GO:0006879">
    <property type="term" value="P:intracellular iron ion homeostasis"/>
    <property type="evidence" value="ECO:0007669"/>
    <property type="project" value="UniProtKB-KW"/>
</dbReference>
<dbReference type="EMBL" id="CP034928">
    <property type="protein sequence ID" value="QAA77040.1"/>
    <property type="molecule type" value="Genomic_DNA"/>
</dbReference>
<evidence type="ECO:0000256" key="3">
    <source>
        <dbReference type="ARBA" id="ARBA00022723"/>
    </source>
</evidence>
<feature type="binding site" evidence="6">
    <location>
        <position position="17"/>
    </location>
    <ligand>
        <name>Fe cation</name>
        <dbReference type="ChEBI" id="CHEBI:24875"/>
        <label>1</label>
    </ligand>
</feature>
<reference evidence="10" key="1">
    <citation type="submission" date="2018-12" db="EMBL/GenBank/DDBJ databases">
        <title>Complete genome sequence of an uncultured bacterium of the candidate phylum Bipolaricaulota.</title>
        <authorList>
            <person name="Kadnikov V.V."/>
            <person name="Mardanov A.V."/>
            <person name="Beletsky A.V."/>
            <person name="Frank Y.A."/>
            <person name="Karnachuk O.V."/>
            <person name="Ravin N.V."/>
        </authorList>
    </citation>
    <scope>NUCLEOTIDE SEQUENCE [LARGE SCALE GENOMIC DNA]</scope>
</reference>
<dbReference type="GO" id="GO:0008199">
    <property type="term" value="F:ferric iron binding"/>
    <property type="evidence" value="ECO:0007669"/>
    <property type="project" value="InterPro"/>
</dbReference>
<dbReference type="InterPro" id="IPR012347">
    <property type="entry name" value="Ferritin-like"/>
</dbReference>
<dbReference type="AlphaFoldDB" id="A0A410FVU9"/>
<dbReference type="Gene3D" id="1.20.1260.10">
    <property type="match status" value="1"/>
</dbReference>
<keyword evidence="2 7" id="KW-0409">Iron storage</keyword>
<gene>
    <name evidence="9" type="ORF">BIP78_1274</name>
</gene>
<dbReference type="PANTHER" id="PTHR11431:SF127">
    <property type="entry name" value="BACTERIAL NON-HEME FERRITIN"/>
    <property type="match status" value="1"/>
</dbReference>
<keyword evidence="4" id="KW-0560">Oxidoreductase</keyword>
<comment type="subcellular location">
    <subcellularLocation>
        <location evidence="7">Cytoplasm</location>
    </subcellularLocation>
</comment>
<keyword evidence="5 6" id="KW-0408">Iron</keyword>
<evidence type="ECO:0000256" key="5">
    <source>
        <dbReference type="ARBA" id="ARBA00023004"/>
    </source>
</evidence>
<dbReference type="Proteomes" id="UP000287233">
    <property type="component" value="Chromosome"/>
</dbReference>
<dbReference type="SUPFAM" id="SSF47240">
    <property type="entry name" value="Ferritin-like"/>
    <property type="match status" value="1"/>
</dbReference>
<dbReference type="FunFam" id="1.20.1260.10:FF:000001">
    <property type="entry name" value="Non-heme ferritin"/>
    <property type="match status" value="1"/>
</dbReference>